<gene>
    <name evidence="2" type="ORF">BU14_0264s0004</name>
</gene>
<keyword evidence="3" id="KW-1185">Reference proteome</keyword>
<feature type="compositionally biased region" description="Low complexity" evidence="1">
    <location>
        <begin position="169"/>
        <end position="194"/>
    </location>
</feature>
<evidence type="ECO:0000313" key="3">
    <source>
        <dbReference type="Proteomes" id="UP000218209"/>
    </source>
</evidence>
<dbReference type="EMBL" id="KV918927">
    <property type="protein sequence ID" value="OSX74852.1"/>
    <property type="molecule type" value="Genomic_DNA"/>
</dbReference>
<evidence type="ECO:0000313" key="2">
    <source>
        <dbReference type="EMBL" id="OSX74852.1"/>
    </source>
</evidence>
<protein>
    <submittedName>
        <fullName evidence="2">Uncharacterized protein</fullName>
    </submittedName>
</protein>
<evidence type="ECO:0000256" key="1">
    <source>
        <dbReference type="SAM" id="MobiDB-lite"/>
    </source>
</evidence>
<dbReference type="Proteomes" id="UP000218209">
    <property type="component" value="Unassembled WGS sequence"/>
</dbReference>
<organism evidence="2 3">
    <name type="scientific">Porphyra umbilicalis</name>
    <name type="common">Purple laver</name>
    <name type="synonym">Red alga</name>
    <dbReference type="NCBI Taxonomy" id="2786"/>
    <lineage>
        <taxon>Eukaryota</taxon>
        <taxon>Rhodophyta</taxon>
        <taxon>Bangiophyceae</taxon>
        <taxon>Bangiales</taxon>
        <taxon>Bangiaceae</taxon>
        <taxon>Porphyra</taxon>
    </lineage>
</organism>
<reference evidence="2 3" key="1">
    <citation type="submission" date="2017-03" db="EMBL/GenBank/DDBJ databases">
        <title>WGS assembly of Porphyra umbilicalis.</title>
        <authorList>
            <person name="Brawley S.H."/>
            <person name="Blouin N.A."/>
            <person name="Ficko-Blean E."/>
            <person name="Wheeler G.L."/>
            <person name="Lohr M."/>
            <person name="Goodson H.V."/>
            <person name="Jenkins J.W."/>
            <person name="Blaby-Haas C.E."/>
            <person name="Helliwell K.E."/>
            <person name="Chan C."/>
            <person name="Marriage T."/>
            <person name="Bhattacharya D."/>
            <person name="Klein A.S."/>
            <person name="Badis Y."/>
            <person name="Brodie J."/>
            <person name="Cao Y."/>
            <person name="Collen J."/>
            <person name="Dittami S.M."/>
            <person name="Gachon C.M."/>
            <person name="Green B.R."/>
            <person name="Karpowicz S."/>
            <person name="Kim J.W."/>
            <person name="Kudahl U."/>
            <person name="Lin S."/>
            <person name="Michel G."/>
            <person name="Mittag M."/>
            <person name="Olson B.J."/>
            <person name="Pangilinan J."/>
            <person name="Peng Y."/>
            <person name="Qiu H."/>
            <person name="Shu S."/>
            <person name="Singer J.T."/>
            <person name="Smith A.G."/>
            <person name="Sprecher B.N."/>
            <person name="Wagner V."/>
            <person name="Wang W."/>
            <person name="Wang Z.-Y."/>
            <person name="Yan J."/>
            <person name="Yarish C."/>
            <person name="Zoeuner-Riek S."/>
            <person name="Zhuang Y."/>
            <person name="Zou Y."/>
            <person name="Lindquist E.A."/>
            <person name="Grimwood J."/>
            <person name="Barry K."/>
            <person name="Rokhsar D.S."/>
            <person name="Schmutz J."/>
            <person name="Stiller J.W."/>
            <person name="Grossman A.R."/>
            <person name="Prochnik S.E."/>
        </authorList>
    </citation>
    <scope>NUCLEOTIDE SEQUENCE [LARGE SCALE GENOMIC DNA]</scope>
    <source>
        <strain evidence="2">4086291</strain>
    </source>
</reference>
<proteinExistence type="predicted"/>
<dbReference type="AlphaFoldDB" id="A0A1X6P1V2"/>
<feature type="region of interest" description="Disordered" evidence="1">
    <location>
        <begin position="86"/>
        <end position="202"/>
    </location>
</feature>
<accession>A0A1X6P1V2</accession>
<feature type="compositionally biased region" description="Polar residues" evidence="1">
    <location>
        <begin position="97"/>
        <end position="108"/>
    </location>
</feature>
<name>A0A1X6P1V2_PORUM</name>
<feature type="compositionally biased region" description="Low complexity" evidence="1">
    <location>
        <begin position="123"/>
        <end position="134"/>
    </location>
</feature>
<sequence>MDGGEGWGLEGVAFDSDDLVDATPFSPQAPLLAPAATLGHPPGVVAMAATAAIKVASAARFRRSATGAAVVPTPSPSTATLFAAAAPVGSRRKARPSPTTSPASTRQVLRTRQRAAARPLQVTAASTATEPSAAKNRVSDAGEEGTCMELNTPAQPATVNPSATPPASLPLATPIGAAVPTAAAATDGGSAASTVSDDPAND</sequence>